<keyword evidence="4" id="KW-0328">Glycosyltransferase</keyword>
<proteinExistence type="predicted"/>
<sequence length="273" mass="31116">MFEASVIISFYNNISALSCIIKSLENQVDNFEVIIADDGSSDKNVEKLGSIINASPLSIKHVWQKDDGFRKTRALNKAAKQTNSPYLIFIDGDCIPQQHFVADHLANKQLDTILNGRRVDMATEYKERLYKSSEPEVFFLRNRLSILTKYLMGNGKNIEKGIRITNKALFSHLNNKKKGIVGCNFSLYKEDFIAVNGFDNRYNVPCVGEDTDIQYRLTQIGKQVKNVFHQAIVLHIIHPELPRLERAAQLFEESKAKKQFIALDGYQQAEKVD</sequence>
<reference evidence="4" key="1">
    <citation type="submission" date="2022-02" db="EMBL/GenBank/DDBJ databases">
        <title>Emergence and expansion in Europe of a Vibrio aestuarianus clonal complex pathogenic for oysters.</title>
        <authorList>
            <person name="Mesnil A."/>
            <person name="Travers M.-A."/>
        </authorList>
    </citation>
    <scope>NUCLEOTIDE SEQUENCE</scope>
    <source>
        <strain evidence="4">U29</strain>
    </source>
</reference>
<dbReference type="EMBL" id="CP118709">
    <property type="protein sequence ID" value="WGK81303.1"/>
    <property type="molecule type" value="Genomic_DNA"/>
</dbReference>
<dbReference type="AlphaFoldDB" id="A0AAX3U1I1"/>
<dbReference type="Proteomes" id="UP001239257">
    <property type="component" value="Chromosome 1"/>
</dbReference>
<dbReference type="InterPro" id="IPR029044">
    <property type="entry name" value="Nucleotide-diphossugar_trans"/>
</dbReference>
<dbReference type="EC" id="2.4.-.-" evidence="4"/>
<feature type="domain" description="Glycosyltransferase 2-like" evidence="2">
    <location>
        <begin position="5"/>
        <end position="108"/>
    </location>
</feature>
<evidence type="ECO:0000256" key="1">
    <source>
        <dbReference type="ARBA" id="ARBA00022679"/>
    </source>
</evidence>
<dbReference type="InterPro" id="IPR001173">
    <property type="entry name" value="Glyco_trans_2-like"/>
</dbReference>
<organism evidence="4 5">
    <name type="scientific">Vibrio aestuarianus</name>
    <dbReference type="NCBI Taxonomy" id="28171"/>
    <lineage>
        <taxon>Bacteria</taxon>
        <taxon>Pseudomonadati</taxon>
        <taxon>Pseudomonadota</taxon>
        <taxon>Gammaproteobacteria</taxon>
        <taxon>Vibrionales</taxon>
        <taxon>Vibrionaceae</taxon>
        <taxon>Vibrio</taxon>
    </lineage>
</organism>
<dbReference type="GO" id="GO:0016757">
    <property type="term" value="F:glycosyltransferase activity"/>
    <property type="evidence" value="ECO:0007669"/>
    <property type="project" value="UniProtKB-KW"/>
</dbReference>
<protein>
    <submittedName>
        <fullName evidence="4">Glycosyltransferase</fullName>
        <ecNumber evidence="4">2.4.-.-</ecNumber>
    </submittedName>
</protein>
<gene>
    <name evidence="4" type="ORF">PYE51_11770</name>
</gene>
<dbReference type="PANTHER" id="PTHR43685">
    <property type="entry name" value="GLYCOSYLTRANSFERASE"/>
    <property type="match status" value="1"/>
</dbReference>
<keyword evidence="1 4" id="KW-0808">Transferase</keyword>
<feature type="domain" description="Galactosyltransferase C-terminal" evidence="3">
    <location>
        <begin position="171"/>
        <end position="235"/>
    </location>
</feature>
<dbReference type="Pfam" id="PF02709">
    <property type="entry name" value="Glyco_transf_7C"/>
    <property type="match status" value="1"/>
</dbReference>
<evidence type="ECO:0000259" key="2">
    <source>
        <dbReference type="Pfam" id="PF00535"/>
    </source>
</evidence>
<dbReference type="SUPFAM" id="SSF53448">
    <property type="entry name" value="Nucleotide-diphospho-sugar transferases"/>
    <property type="match status" value="1"/>
</dbReference>
<evidence type="ECO:0000313" key="5">
    <source>
        <dbReference type="Proteomes" id="UP001239257"/>
    </source>
</evidence>
<evidence type="ECO:0000313" key="4">
    <source>
        <dbReference type="EMBL" id="WGK81303.1"/>
    </source>
</evidence>
<accession>A0AAX3U1I1</accession>
<dbReference type="Gene3D" id="3.90.550.10">
    <property type="entry name" value="Spore Coat Polysaccharide Biosynthesis Protein SpsA, Chain A"/>
    <property type="match status" value="1"/>
</dbReference>
<name>A0AAX3U1I1_9VIBR</name>
<dbReference type="InterPro" id="IPR027791">
    <property type="entry name" value="Galactosyl_T_C"/>
</dbReference>
<dbReference type="InterPro" id="IPR050834">
    <property type="entry name" value="Glycosyltransf_2"/>
</dbReference>
<dbReference type="RefSeq" id="WP_301064490.1">
    <property type="nucleotide sequence ID" value="NZ_CP118709.1"/>
</dbReference>
<dbReference type="Pfam" id="PF00535">
    <property type="entry name" value="Glycos_transf_2"/>
    <property type="match status" value="1"/>
</dbReference>
<dbReference type="PANTHER" id="PTHR43685:SF3">
    <property type="entry name" value="SLR2126 PROTEIN"/>
    <property type="match status" value="1"/>
</dbReference>
<evidence type="ECO:0000259" key="3">
    <source>
        <dbReference type="Pfam" id="PF02709"/>
    </source>
</evidence>